<evidence type="ECO:0000259" key="1">
    <source>
        <dbReference type="SMART" id="SM00860"/>
    </source>
</evidence>
<dbReference type="HOGENOM" id="CLU_769220_0_0_9"/>
<organism evidence="2 3">
    <name type="scientific">Ruminococcus albus (strain ATCC 27210 / DSM 20455 / JCM 14654 / NCDO 2250 / 7)</name>
    <dbReference type="NCBI Taxonomy" id="697329"/>
    <lineage>
        <taxon>Bacteria</taxon>
        <taxon>Bacillati</taxon>
        <taxon>Bacillota</taxon>
        <taxon>Clostridia</taxon>
        <taxon>Eubacteriales</taxon>
        <taxon>Oscillospiraceae</taxon>
        <taxon>Ruminococcus</taxon>
    </lineage>
</organism>
<dbReference type="Proteomes" id="UP000006919">
    <property type="component" value="Chromosome"/>
</dbReference>
<dbReference type="RefSeq" id="WP_013497453.1">
    <property type="nucleotide sequence ID" value="NC_014833.1"/>
</dbReference>
<dbReference type="InterPro" id="IPR018958">
    <property type="entry name" value="Knr4/Smi1-like_dom"/>
</dbReference>
<gene>
    <name evidence="2" type="ordered locus">Rumal_0726</name>
</gene>
<dbReference type="SMART" id="SM00860">
    <property type="entry name" value="SMI1_KNR4"/>
    <property type="match status" value="1"/>
</dbReference>
<dbReference type="OrthoDB" id="1895006at2"/>
<sequence length="360" mass="42205">MSKYNTNDPEAVEIRKKIEKLISLNPDIEIYDIISIEEVKRFEAENDIKLPNDYVWFITNVGNGGKWYGGEYQFYPLEKTYFSYEGLPDYKTGREKYSIDILSTGCSYSKGIILRGEHYGEISSDGDGLAFYHPISLHGFKEFYLKWLEEACLGYNNLFFDSRLYGTIEEHLEQYISNPDLELLWSIFYKVNKQCATKQFISDLYTVFVSETDNDNKVMLARILIKSGYEDTFSVLSTIFSPQNYETIVWELHSSICYFKKWLYAEGVMEDAPKYYDMLVEIMKYYETAKERKHFDHCLNMTIMNPKFNENDILGILTSDDEEIVKHLANSVFQNNILNRVGKYIDAAKIKYEKMNENKG</sequence>
<dbReference type="Pfam" id="PF09346">
    <property type="entry name" value="SMI1_KNR4"/>
    <property type="match status" value="1"/>
</dbReference>
<feature type="domain" description="Knr4/Smi1-like" evidence="1">
    <location>
        <begin position="33"/>
        <end position="174"/>
    </location>
</feature>
<dbReference type="InterPro" id="IPR037883">
    <property type="entry name" value="Knr4/Smi1-like_sf"/>
</dbReference>
<evidence type="ECO:0000313" key="3">
    <source>
        <dbReference type="Proteomes" id="UP000006919"/>
    </source>
</evidence>
<proteinExistence type="predicted"/>
<evidence type="ECO:0000313" key="2">
    <source>
        <dbReference type="EMBL" id="ADU21267.1"/>
    </source>
</evidence>
<dbReference type="SUPFAM" id="SSF160631">
    <property type="entry name" value="SMI1/KNR4-like"/>
    <property type="match status" value="1"/>
</dbReference>
<name>E6UI14_RUMA7</name>
<dbReference type="Gene3D" id="3.40.1580.10">
    <property type="entry name" value="SMI1/KNR4-like"/>
    <property type="match status" value="1"/>
</dbReference>
<protein>
    <submittedName>
        <fullName evidence="2">Cell wall assembly/cell proliferation coordinating protein, KNR4-like protein</fullName>
    </submittedName>
</protein>
<accession>E6UI14</accession>
<dbReference type="AlphaFoldDB" id="E6UI14"/>
<dbReference type="EMBL" id="CP002403">
    <property type="protein sequence ID" value="ADU21267.1"/>
    <property type="molecule type" value="Genomic_DNA"/>
</dbReference>
<reference evidence="2 3" key="1">
    <citation type="journal article" date="2011" name="J. Bacteriol.">
        <title>Complete genome of the cellulolytic ruminal bacterium Ruminococcus albus 7.</title>
        <authorList>
            <person name="Suen G."/>
            <person name="Stevenson D.M."/>
            <person name="Bruce D.C."/>
            <person name="Chertkov O."/>
            <person name="Copeland A."/>
            <person name="Cheng J.F."/>
            <person name="Detter C."/>
            <person name="Detter J.C."/>
            <person name="Goodwin L.A."/>
            <person name="Han C.S."/>
            <person name="Hauser L.J."/>
            <person name="Ivanova N.N."/>
            <person name="Kyrpides N.C."/>
            <person name="Land M.L."/>
            <person name="Lapidus A."/>
            <person name="Lucas S."/>
            <person name="Ovchinnikova G."/>
            <person name="Pitluck S."/>
            <person name="Tapia R."/>
            <person name="Woyke T."/>
            <person name="Boyum J."/>
            <person name="Mead D."/>
            <person name="Weimer P.J."/>
        </authorList>
    </citation>
    <scope>NUCLEOTIDE SEQUENCE [LARGE SCALE GENOMIC DNA]</scope>
    <source>
        <strain evidence="3">ATCC 27210 / DSM 20455 / JCM 14654 / NCDO 2250 / 7</strain>
    </source>
</reference>
<dbReference type="KEGG" id="ral:Rumal_0726"/>